<dbReference type="EMBL" id="FBWC01000027">
    <property type="protein sequence ID" value="CUX57807.1"/>
    <property type="molecule type" value="Genomic_DNA"/>
</dbReference>
<dbReference type="Proteomes" id="UP000191897">
    <property type="component" value="Unassembled WGS sequence"/>
</dbReference>
<name>A0A1S7RUG4_AGRTU</name>
<organism evidence="1 2">
    <name type="scientific">Agrobacterium tumefaciens str. Kerr 14</name>
    <dbReference type="NCBI Taxonomy" id="1183424"/>
    <lineage>
        <taxon>Bacteria</taxon>
        <taxon>Pseudomonadati</taxon>
        <taxon>Pseudomonadota</taxon>
        <taxon>Alphaproteobacteria</taxon>
        <taxon>Hyphomicrobiales</taxon>
        <taxon>Rhizobiaceae</taxon>
        <taxon>Rhizobium/Agrobacterium group</taxon>
        <taxon>Agrobacterium</taxon>
        <taxon>Agrobacterium tumefaciens complex</taxon>
    </lineage>
</organism>
<gene>
    <name evidence="1" type="ORF">AGR4C_Lc50121</name>
</gene>
<dbReference type="RefSeq" id="WP_080866956.1">
    <property type="nucleotide sequence ID" value="NZ_LT009731.1"/>
</dbReference>
<accession>A0A1S7RUG4</accession>
<sequence>MTGNIAPLNGMPLFGWPDQREIDVLQNRRDQLAERIAKLPRFSHRRIELEARLRALTEEQLIISNRITRGRRPHP</sequence>
<proteinExistence type="predicted"/>
<protein>
    <submittedName>
        <fullName evidence="1">Uncharacterized protein</fullName>
    </submittedName>
</protein>
<reference evidence="1 2" key="1">
    <citation type="submission" date="2016-01" db="EMBL/GenBank/DDBJ databases">
        <authorList>
            <person name="Oliw E.H."/>
        </authorList>
    </citation>
    <scope>NUCLEOTIDE SEQUENCE [LARGE SCALE GENOMIC DNA]</scope>
    <source>
        <strain evidence="1 2">Kerr 14</strain>
    </source>
</reference>
<dbReference type="AlphaFoldDB" id="A0A1S7RUG4"/>
<evidence type="ECO:0000313" key="2">
    <source>
        <dbReference type="Proteomes" id="UP000191897"/>
    </source>
</evidence>
<evidence type="ECO:0000313" key="1">
    <source>
        <dbReference type="EMBL" id="CUX57807.1"/>
    </source>
</evidence>